<gene>
    <name evidence="3" type="ORF">HGA11_15315</name>
</gene>
<dbReference type="AlphaFoldDB" id="A0A7X6MR05"/>
<feature type="compositionally biased region" description="Low complexity" evidence="1">
    <location>
        <begin position="336"/>
        <end position="356"/>
    </location>
</feature>
<feature type="region of interest" description="Disordered" evidence="1">
    <location>
        <begin position="335"/>
        <end position="425"/>
    </location>
</feature>
<evidence type="ECO:0000313" key="3">
    <source>
        <dbReference type="EMBL" id="NKZ12348.1"/>
    </source>
</evidence>
<dbReference type="EMBL" id="JAAXPJ010000006">
    <property type="protein sequence ID" value="NKZ12348.1"/>
    <property type="molecule type" value="Genomic_DNA"/>
</dbReference>
<proteinExistence type="predicted"/>
<dbReference type="InterPro" id="IPR013228">
    <property type="entry name" value="PE-PPE_C"/>
</dbReference>
<evidence type="ECO:0000313" key="4">
    <source>
        <dbReference type="Proteomes" id="UP000518188"/>
    </source>
</evidence>
<dbReference type="Pfam" id="PF08237">
    <property type="entry name" value="PE-PPE"/>
    <property type="match status" value="1"/>
</dbReference>
<reference evidence="3 4" key="1">
    <citation type="submission" date="2020-04" db="EMBL/GenBank/DDBJ databases">
        <title>MicrobeNet Type strains.</title>
        <authorList>
            <person name="Nicholson A.C."/>
        </authorList>
    </citation>
    <scope>NUCLEOTIDE SEQUENCE [LARGE SCALE GENOMIC DNA]</scope>
    <source>
        <strain evidence="3 4">ATCC 700731</strain>
    </source>
</reference>
<evidence type="ECO:0000259" key="2">
    <source>
        <dbReference type="Pfam" id="PF08237"/>
    </source>
</evidence>
<sequence length="425" mass="44456">MAQRLGGRVLPASLLGGMALATVTALGATQPMAAVQLSALIIGASSTNPTGDGVADFYGGLYRQGQDEPVVANFFTGPFGVYRAIQDNGGDDNVVLSSGWGAANVSLLLTYGKLTHDPVVTQPKLYVLDNNVASPNGGFGTRLPFFAAIGVNPIPTPTDPGVPVVNVVYEYDINSNIPAYLWNAPAMANSLMAYLDRRLQQDSLDFPIDADGNVRDCDATCQETLDGGGTVVRQTADGTVRISRVDDTTYVGYESENLPLVSPLRAFGEPGNLLADAATPALRAVVDYGYPDNDPLANPQKYTPARLIPTREETERFVHDFTAGVEEGANILRDGSSAARSASEPAPASAAGPAAEPEAEPTTRPVLRKSLDFSPKALGRDRASGPRRSGGPVVDGVRAWAKKLRGEAATTSAHAPDTGDASSAD</sequence>
<accession>A0A7X6MR05</accession>
<evidence type="ECO:0000256" key="1">
    <source>
        <dbReference type="SAM" id="MobiDB-lite"/>
    </source>
</evidence>
<comment type="caution">
    <text evidence="3">The sequence shown here is derived from an EMBL/GenBank/DDBJ whole genome shotgun (WGS) entry which is preliminary data.</text>
</comment>
<dbReference type="RefSeq" id="WP_084622074.1">
    <property type="nucleotide sequence ID" value="NZ_HG322952.1"/>
</dbReference>
<organism evidence="3 4">
    <name type="scientific">Mycolicibacterium septicum DSM 44393</name>
    <dbReference type="NCBI Taxonomy" id="1341646"/>
    <lineage>
        <taxon>Bacteria</taxon>
        <taxon>Bacillati</taxon>
        <taxon>Actinomycetota</taxon>
        <taxon>Actinomycetes</taxon>
        <taxon>Mycobacteriales</taxon>
        <taxon>Mycobacteriaceae</taxon>
        <taxon>Mycolicibacterium</taxon>
    </lineage>
</organism>
<name>A0A7X6MR05_9MYCO</name>
<dbReference type="Proteomes" id="UP000518188">
    <property type="component" value="Unassembled WGS sequence"/>
</dbReference>
<protein>
    <submittedName>
        <fullName evidence="3">PE-PPE domain-containing protein</fullName>
    </submittedName>
</protein>
<feature type="domain" description="PE-PPE" evidence="2">
    <location>
        <begin position="241"/>
        <end position="290"/>
    </location>
</feature>